<gene>
    <name evidence="8" type="ORF">SDENCHOL_11301</name>
</gene>
<evidence type="ECO:0000256" key="4">
    <source>
        <dbReference type="ARBA" id="ARBA00022723"/>
    </source>
</evidence>
<dbReference type="InterPro" id="IPR020843">
    <property type="entry name" value="ER"/>
</dbReference>
<dbReference type="CDD" id="cd08254">
    <property type="entry name" value="hydroxyacyl_CoA_DH"/>
    <property type="match status" value="1"/>
</dbReference>
<evidence type="ECO:0000313" key="8">
    <source>
        <dbReference type="EMBL" id="SMB25603.1"/>
    </source>
</evidence>
<dbReference type="Gene3D" id="3.40.50.720">
    <property type="entry name" value="NAD(P)-binding Rossmann-like Domain"/>
    <property type="match status" value="1"/>
</dbReference>
<dbReference type="SUPFAM" id="SSF50129">
    <property type="entry name" value="GroES-like"/>
    <property type="match status" value="1"/>
</dbReference>
<name>A0A7Z7MV29_9PROT</name>
<reference evidence="8" key="1">
    <citation type="submission" date="2017-03" db="EMBL/GenBank/DDBJ databases">
        <authorList>
            <consortium name="AG Boll"/>
        </authorList>
    </citation>
    <scope>NUCLEOTIDE SEQUENCE [LARGE SCALE GENOMIC DNA]</scope>
    <source>
        <strain evidence="8">Chol</strain>
    </source>
</reference>
<evidence type="ECO:0000256" key="1">
    <source>
        <dbReference type="ARBA" id="ARBA00001947"/>
    </source>
</evidence>
<dbReference type="GO" id="GO:0005737">
    <property type="term" value="C:cytoplasm"/>
    <property type="evidence" value="ECO:0007669"/>
    <property type="project" value="TreeGrafter"/>
</dbReference>
<dbReference type="Gene3D" id="3.90.180.10">
    <property type="entry name" value="Medium-chain alcohol dehydrogenases, catalytic domain"/>
    <property type="match status" value="1"/>
</dbReference>
<accession>A0A7Z7MV29</accession>
<keyword evidence="5" id="KW-0862">Zinc</keyword>
<comment type="cofactor">
    <cofactor evidence="1">
        <name>Zn(2+)</name>
        <dbReference type="ChEBI" id="CHEBI:29105"/>
    </cofactor>
</comment>
<dbReference type="EC" id="1.1.1.1" evidence="3"/>
<sequence length="364" mass="38501">MEKPVTSEAIHAWQMVAPGELRCVSLPPPTLAAGEVLVEIHGCGVCHTDLSYFHDGVPTRQAPPLTLGHEIVGVVVAAAESDSPLPGREVIVPAVLPCHACELCRAGRENRCLQQRMPGNSLGIYGGFASHIPVPGRDLCVIPAAARGEIPLAHLAVVADAVTTPYQAARRAALASGDRVIVIGAGGGVGGYMVQLAKTLGAATVVGIDVDSQRLALVQAYGLDHAIAAGGLDVTQLKAAFRSYCQTQQLPANVGWKIFECSGSRTGQALALALLGFVGKLVVVGYGTDELRYNISRLMAFDAEIIGSWGCAPRHYPQVLQLCLDGRIALEPFVEVQPMSAIREVFEAARHGELRKRVILTPDF</sequence>
<evidence type="ECO:0000256" key="6">
    <source>
        <dbReference type="ARBA" id="ARBA00023002"/>
    </source>
</evidence>
<dbReference type="Pfam" id="PF08240">
    <property type="entry name" value="ADH_N"/>
    <property type="match status" value="1"/>
</dbReference>
<keyword evidence="6" id="KW-0560">Oxidoreductase</keyword>
<evidence type="ECO:0000256" key="2">
    <source>
        <dbReference type="ARBA" id="ARBA00008072"/>
    </source>
</evidence>
<dbReference type="InterPro" id="IPR013154">
    <property type="entry name" value="ADH-like_N"/>
</dbReference>
<dbReference type="Proteomes" id="UP000242886">
    <property type="component" value="Chromosome SDENCHOL"/>
</dbReference>
<dbReference type="SUPFAM" id="SSF51735">
    <property type="entry name" value="NAD(P)-binding Rossmann-fold domains"/>
    <property type="match status" value="1"/>
</dbReference>
<dbReference type="InterPro" id="IPR017614">
    <property type="entry name" value="Dearomat_deydrogenase"/>
</dbReference>
<dbReference type="SMART" id="SM00829">
    <property type="entry name" value="PKS_ER"/>
    <property type="match status" value="1"/>
</dbReference>
<dbReference type="PANTHER" id="PTHR42940">
    <property type="entry name" value="ALCOHOL DEHYDROGENASE 1-RELATED"/>
    <property type="match status" value="1"/>
</dbReference>
<dbReference type="InterPro" id="IPR036291">
    <property type="entry name" value="NAD(P)-bd_dom_sf"/>
</dbReference>
<evidence type="ECO:0000259" key="7">
    <source>
        <dbReference type="SMART" id="SM00829"/>
    </source>
</evidence>
<dbReference type="GO" id="GO:0004022">
    <property type="term" value="F:alcohol dehydrogenase (NAD+) activity"/>
    <property type="evidence" value="ECO:0007669"/>
    <property type="project" value="UniProtKB-EC"/>
</dbReference>
<evidence type="ECO:0000256" key="3">
    <source>
        <dbReference type="ARBA" id="ARBA00013190"/>
    </source>
</evidence>
<organism evidence="8 9">
    <name type="scientific">Sterolibacterium denitrificans</name>
    <dbReference type="NCBI Taxonomy" id="157592"/>
    <lineage>
        <taxon>Bacteria</taxon>
        <taxon>Pseudomonadati</taxon>
        <taxon>Pseudomonadota</taxon>
        <taxon>Betaproteobacteria</taxon>
        <taxon>Nitrosomonadales</taxon>
        <taxon>Sterolibacteriaceae</taxon>
        <taxon>Sterolibacterium</taxon>
    </lineage>
</organism>
<feature type="domain" description="Enoyl reductase (ER)" evidence="7">
    <location>
        <begin position="19"/>
        <end position="360"/>
    </location>
</feature>
<proteinExistence type="inferred from homology"/>
<dbReference type="AlphaFoldDB" id="A0A7Z7MV29"/>
<comment type="similarity">
    <text evidence="2">Belongs to the zinc-containing alcohol dehydrogenase family.</text>
</comment>
<dbReference type="GO" id="GO:0046872">
    <property type="term" value="F:metal ion binding"/>
    <property type="evidence" value="ECO:0007669"/>
    <property type="project" value="UniProtKB-KW"/>
</dbReference>
<dbReference type="InterPro" id="IPR013149">
    <property type="entry name" value="ADH-like_C"/>
</dbReference>
<protein>
    <recommendedName>
        <fullName evidence="3">alcohol dehydrogenase</fullName>
        <ecNumber evidence="3">1.1.1.1</ecNumber>
    </recommendedName>
</protein>
<dbReference type="Pfam" id="PF00107">
    <property type="entry name" value="ADH_zinc_N"/>
    <property type="match status" value="1"/>
</dbReference>
<keyword evidence="4" id="KW-0479">Metal-binding</keyword>
<evidence type="ECO:0000313" key="9">
    <source>
        <dbReference type="Proteomes" id="UP000242886"/>
    </source>
</evidence>
<keyword evidence="9" id="KW-1185">Reference proteome</keyword>
<dbReference type="InterPro" id="IPR011032">
    <property type="entry name" value="GroES-like_sf"/>
</dbReference>
<dbReference type="PANTHER" id="PTHR42940:SF8">
    <property type="entry name" value="VACUOLAR PROTEIN SORTING-ASSOCIATED PROTEIN 11"/>
    <property type="match status" value="1"/>
</dbReference>
<evidence type="ECO:0000256" key="5">
    <source>
        <dbReference type="ARBA" id="ARBA00022833"/>
    </source>
</evidence>
<dbReference type="NCBIfam" id="TIGR03201">
    <property type="entry name" value="dearomat_had"/>
    <property type="match status" value="1"/>
</dbReference>
<dbReference type="EMBL" id="LT837803">
    <property type="protein sequence ID" value="SMB25603.1"/>
    <property type="molecule type" value="Genomic_DNA"/>
</dbReference>